<dbReference type="AlphaFoldDB" id="A0A1J1IAC9"/>
<keyword evidence="2" id="KW-1185">Reference proteome</keyword>
<organism evidence="1 2">
    <name type="scientific">Clunio marinus</name>
    <dbReference type="NCBI Taxonomy" id="568069"/>
    <lineage>
        <taxon>Eukaryota</taxon>
        <taxon>Metazoa</taxon>
        <taxon>Ecdysozoa</taxon>
        <taxon>Arthropoda</taxon>
        <taxon>Hexapoda</taxon>
        <taxon>Insecta</taxon>
        <taxon>Pterygota</taxon>
        <taxon>Neoptera</taxon>
        <taxon>Endopterygota</taxon>
        <taxon>Diptera</taxon>
        <taxon>Nematocera</taxon>
        <taxon>Chironomoidea</taxon>
        <taxon>Chironomidae</taxon>
        <taxon>Clunio</taxon>
    </lineage>
</organism>
<gene>
    <name evidence="1" type="ORF">CLUMA_CG010635</name>
</gene>
<accession>A0A1J1IAC9</accession>
<name>A0A1J1IAC9_9DIPT</name>
<sequence length="67" mass="7846">MGEVLKGESFRTNYAVNFISKGEKSISLLHCCCKWNKMITKEFMEFQTMYINTVEQTKKILMGFILI</sequence>
<evidence type="ECO:0000313" key="2">
    <source>
        <dbReference type="Proteomes" id="UP000183832"/>
    </source>
</evidence>
<evidence type="ECO:0000313" key="1">
    <source>
        <dbReference type="EMBL" id="CRK97239.1"/>
    </source>
</evidence>
<proteinExistence type="predicted"/>
<dbReference type="EMBL" id="CVRI01000047">
    <property type="protein sequence ID" value="CRK97239.1"/>
    <property type="molecule type" value="Genomic_DNA"/>
</dbReference>
<reference evidence="1 2" key="1">
    <citation type="submission" date="2015-04" db="EMBL/GenBank/DDBJ databases">
        <authorList>
            <person name="Syromyatnikov M.Y."/>
            <person name="Popov V.N."/>
        </authorList>
    </citation>
    <scope>NUCLEOTIDE SEQUENCE [LARGE SCALE GENOMIC DNA]</scope>
</reference>
<protein>
    <submittedName>
        <fullName evidence="1">CLUMA_CG010635, isoform A</fullName>
    </submittedName>
</protein>
<dbReference type="Proteomes" id="UP000183832">
    <property type="component" value="Unassembled WGS sequence"/>
</dbReference>